<organism evidence="1 2">
    <name type="scientific">Mesomycoplasma flocculare ATCC 27399</name>
    <dbReference type="NCBI Taxonomy" id="743971"/>
    <lineage>
        <taxon>Bacteria</taxon>
        <taxon>Bacillati</taxon>
        <taxon>Mycoplasmatota</taxon>
        <taxon>Mycoplasmoidales</taxon>
        <taxon>Metamycoplasmataceae</taxon>
        <taxon>Mesomycoplasma</taxon>
    </lineage>
</organism>
<dbReference type="AlphaFoldDB" id="A0A0A8E821"/>
<evidence type="ECO:0000313" key="2">
    <source>
        <dbReference type="Proteomes" id="UP000031129"/>
    </source>
</evidence>
<proteinExistence type="predicted"/>
<dbReference type="InterPro" id="IPR027417">
    <property type="entry name" value="P-loop_NTPase"/>
</dbReference>
<dbReference type="Pfam" id="PF02367">
    <property type="entry name" value="TsaE"/>
    <property type="match status" value="1"/>
</dbReference>
<dbReference type="Proteomes" id="UP000031129">
    <property type="component" value="Chromosome"/>
</dbReference>
<dbReference type="STRING" id="743971.MYF_02985"/>
<dbReference type="OrthoDB" id="9815896at2"/>
<dbReference type="HOGENOM" id="CLU_087829_5_2_14"/>
<dbReference type="InterPro" id="IPR003442">
    <property type="entry name" value="T6A_TsaE"/>
</dbReference>
<accession>A0A0A8E821</accession>
<keyword evidence="2" id="KW-1185">Reference proteome</keyword>
<gene>
    <name evidence="1" type="ORF">MYF_02985</name>
</gene>
<name>A0A0A8E821_MESFC</name>
<dbReference type="SUPFAM" id="SSF52540">
    <property type="entry name" value="P-loop containing nucleoside triphosphate hydrolases"/>
    <property type="match status" value="1"/>
</dbReference>
<dbReference type="Gene3D" id="3.40.50.300">
    <property type="entry name" value="P-loop containing nucleotide triphosphate hydrolases"/>
    <property type="match status" value="1"/>
</dbReference>
<evidence type="ECO:0000313" key="1">
    <source>
        <dbReference type="EMBL" id="AJC50084.1"/>
    </source>
</evidence>
<dbReference type="EMBL" id="CP007585">
    <property type="protein sequence ID" value="AJC50084.1"/>
    <property type="molecule type" value="Genomic_DNA"/>
</dbReference>
<dbReference type="KEGG" id="mfq:MYF_02985"/>
<dbReference type="GO" id="GO:0002949">
    <property type="term" value="P:tRNA threonylcarbamoyladenosine modification"/>
    <property type="evidence" value="ECO:0007669"/>
    <property type="project" value="InterPro"/>
</dbReference>
<dbReference type="RefSeq" id="WP_002557743.1">
    <property type="nucleotide sequence ID" value="NZ_CP007585.1"/>
</dbReference>
<protein>
    <submittedName>
        <fullName evidence="1">ATPase</fullName>
    </submittedName>
</protein>
<reference evidence="1 2" key="1">
    <citation type="journal article" date="2015" name="Genome Announc.">
        <title>Complete Genome Sequence of Mycoplasma flocculare Strain Ms42T (ATCC 27399T).</title>
        <authorList>
            <person name="Calcutt M.J."/>
            <person name="Foecking M.F."/>
            <person name="Heidari M.B."/>
            <person name="McIntosh M.A."/>
        </authorList>
    </citation>
    <scope>NUCLEOTIDE SEQUENCE [LARGE SCALE GENOMIC DNA]</scope>
    <source>
        <strain evidence="2">ATCC 27399</strain>
    </source>
</reference>
<sequence>MNWEKLKKNYRFSYLITSKSASDLDVIFQKIIEKQIQFIYLIGDYGSGKTDFAKKFARKIGIKEKIISPSFNFMFVYENLVHIDLDNFPGQIDEFYDYFDNNFVIIEWADKLTKFSKNSVLITFKILDLETRSVKIYWN</sequence>